<proteinExistence type="predicted"/>
<organism evidence="2 3">
    <name type="scientific">Paraconiothyrium brasiliense</name>
    <dbReference type="NCBI Taxonomy" id="300254"/>
    <lineage>
        <taxon>Eukaryota</taxon>
        <taxon>Fungi</taxon>
        <taxon>Dikarya</taxon>
        <taxon>Ascomycota</taxon>
        <taxon>Pezizomycotina</taxon>
        <taxon>Dothideomycetes</taxon>
        <taxon>Pleosporomycetidae</taxon>
        <taxon>Pleosporales</taxon>
        <taxon>Massarineae</taxon>
        <taxon>Didymosphaeriaceae</taxon>
        <taxon>Paraconiothyrium</taxon>
    </lineage>
</organism>
<sequence>MGEARESVDAAGQKHPIVIEKLKKKDDVEGTWFARRSLHEEVSYEELDEVLRRNHERNEMEYTPAIYDVNTLLEWHVEEEIEGVRDVNLRITQMHHSMPAPALLNDRVFTVLLVSFIPTHPASGTLAQSIDLQLPVDLSTFPPTIRERSHIHVINTKHIYKSPASGTPVQKKQDGRKVIEGRYVSLEKIAKVEKDGKMVSKWEMTTDSDAEGSLPMGLQKLGVPGAIVKDVPLAIEYIIMKRAGRGMDFE</sequence>
<evidence type="ECO:0000313" key="3">
    <source>
        <dbReference type="Proteomes" id="UP001521785"/>
    </source>
</evidence>
<dbReference type="Pfam" id="PF11274">
    <property type="entry name" value="DUF3074"/>
    <property type="match status" value="1"/>
</dbReference>
<dbReference type="InterPro" id="IPR024500">
    <property type="entry name" value="DUF3074"/>
</dbReference>
<dbReference type="PANTHER" id="PTHR40370:SF1">
    <property type="entry name" value="DUF3074 DOMAIN-CONTAINING PROTEIN"/>
    <property type="match status" value="1"/>
</dbReference>
<gene>
    <name evidence="2" type="ORF">SLS60_009548</name>
</gene>
<evidence type="ECO:0000259" key="1">
    <source>
        <dbReference type="Pfam" id="PF11274"/>
    </source>
</evidence>
<keyword evidence="3" id="KW-1185">Reference proteome</keyword>
<accession>A0ABR3QUX6</accession>
<reference evidence="2 3" key="1">
    <citation type="submission" date="2024-02" db="EMBL/GenBank/DDBJ databases">
        <title>De novo assembly and annotation of 12 fungi associated with fruit tree decline syndrome in Ontario, Canada.</title>
        <authorList>
            <person name="Sulman M."/>
            <person name="Ellouze W."/>
            <person name="Ilyukhin E."/>
        </authorList>
    </citation>
    <scope>NUCLEOTIDE SEQUENCE [LARGE SCALE GENOMIC DNA]</scope>
    <source>
        <strain evidence="2 3">M42-189</strain>
    </source>
</reference>
<dbReference type="EMBL" id="JAKJXO020000015">
    <property type="protein sequence ID" value="KAL1595858.1"/>
    <property type="molecule type" value="Genomic_DNA"/>
</dbReference>
<evidence type="ECO:0000313" key="2">
    <source>
        <dbReference type="EMBL" id="KAL1595858.1"/>
    </source>
</evidence>
<feature type="domain" description="DUF3074" evidence="1">
    <location>
        <begin position="32"/>
        <end position="238"/>
    </location>
</feature>
<dbReference type="Proteomes" id="UP001521785">
    <property type="component" value="Unassembled WGS sequence"/>
</dbReference>
<name>A0ABR3QUX6_9PLEO</name>
<protein>
    <recommendedName>
        <fullName evidence="1">DUF3074 domain-containing protein</fullName>
    </recommendedName>
</protein>
<comment type="caution">
    <text evidence="2">The sequence shown here is derived from an EMBL/GenBank/DDBJ whole genome shotgun (WGS) entry which is preliminary data.</text>
</comment>
<dbReference type="PANTHER" id="PTHR40370">
    <property type="entry name" value="EXPRESSED PROTEIN"/>
    <property type="match status" value="1"/>
</dbReference>